<evidence type="ECO:0000313" key="9">
    <source>
        <dbReference type="EMBL" id="RKP37079.1"/>
    </source>
</evidence>
<dbReference type="InterPro" id="IPR019377">
    <property type="entry name" value="NADH_UbQ_OxRdtase_su10"/>
</dbReference>
<dbReference type="GO" id="GO:0045271">
    <property type="term" value="C:respiratory chain complex I"/>
    <property type="evidence" value="ECO:0007669"/>
    <property type="project" value="UniProtKB-ARBA"/>
</dbReference>
<dbReference type="InterPro" id="IPR039993">
    <property type="entry name" value="NDUFB10"/>
</dbReference>
<evidence type="ECO:0000256" key="5">
    <source>
        <dbReference type="ARBA" id="ARBA00022792"/>
    </source>
</evidence>
<feature type="non-terminal residue" evidence="9">
    <location>
        <position position="1"/>
    </location>
</feature>
<proteinExistence type="inferred from homology"/>
<evidence type="ECO:0000256" key="4">
    <source>
        <dbReference type="ARBA" id="ARBA00022660"/>
    </source>
</evidence>
<dbReference type="PANTHER" id="PTHR13094:SF1">
    <property type="entry name" value="NADH DEHYDROGENASE [UBIQUINONE] 1 BETA SUBCOMPLEX SUBUNIT 10"/>
    <property type="match status" value="1"/>
</dbReference>
<evidence type="ECO:0000256" key="2">
    <source>
        <dbReference type="ARBA" id="ARBA00008317"/>
    </source>
</evidence>
<evidence type="ECO:0000313" key="10">
    <source>
        <dbReference type="Proteomes" id="UP000268162"/>
    </source>
</evidence>
<accession>A0A4V1J4X5</accession>
<dbReference type="GO" id="GO:0005743">
    <property type="term" value="C:mitochondrial inner membrane"/>
    <property type="evidence" value="ECO:0007669"/>
    <property type="project" value="UniProtKB-SubCell"/>
</dbReference>
<name>A0A4V1J4X5_9FUNG</name>
<keyword evidence="7" id="KW-0496">Mitochondrion</keyword>
<organism evidence="9 10">
    <name type="scientific">Dimargaris cristalligena</name>
    <dbReference type="NCBI Taxonomy" id="215637"/>
    <lineage>
        <taxon>Eukaryota</taxon>
        <taxon>Fungi</taxon>
        <taxon>Fungi incertae sedis</taxon>
        <taxon>Zoopagomycota</taxon>
        <taxon>Kickxellomycotina</taxon>
        <taxon>Dimargaritomycetes</taxon>
        <taxon>Dimargaritales</taxon>
        <taxon>Dimargaritaceae</taxon>
        <taxon>Dimargaris</taxon>
    </lineage>
</organism>
<comment type="subcellular location">
    <subcellularLocation>
        <location evidence="1">Mitochondrion inner membrane</location>
        <topology evidence="1">Peripheral membrane protein</topology>
        <orientation evidence="1">Matrix side</orientation>
    </subcellularLocation>
</comment>
<dbReference type="EMBL" id="ML002546">
    <property type="protein sequence ID" value="RKP37079.1"/>
    <property type="molecule type" value="Genomic_DNA"/>
</dbReference>
<dbReference type="Pfam" id="PF10249">
    <property type="entry name" value="NDUFB10"/>
    <property type="match status" value="1"/>
</dbReference>
<sequence>PAHRQFPRVPDFDELEKGDLIGFRRARDQYLRDSWVQLMELRILQKRLQQCYRQEGVNY</sequence>
<comment type="similarity">
    <text evidence="2">Belongs to the complex I NDUFB10 subunit family.</text>
</comment>
<keyword evidence="10" id="KW-1185">Reference proteome</keyword>
<dbReference type="STRING" id="215637.A0A4V1J4X5"/>
<evidence type="ECO:0000256" key="6">
    <source>
        <dbReference type="ARBA" id="ARBA00022982"/>
    </source>
</evidence>
<dbReference type="Proteomes" id="UP000268162">
    <property type="component" value="Unassembled WGS sequence"/>
</dbReference>
<gene>
    <name evidence="9" type="ORF">BJ085DRAFT_2209</name>
</gene>
<keyword evidence="5" id="KW-0999">Mitochondrion inner membrane</keyword>
<evidence type="ECO:0000256" key="7">
    <source>
        <dbReference type="ARBA" id="ARBA00023128"/>
    </source>
</evidence>
<keyword evidence="6" id="KW-0249">Electron transport</keyword>
<reference evidence="10" key="1">
    <citation type="journal article" date="2018" name="Nat. Microbiol.">
        <title>Leveraging single-cell genomics to expand the fungal tree of life.</title>
        <authorList>
            <person name="Ahrendt S.R."/>
            <person name="Quandt C.A."/>
            <person name="Ciobanu D."/>
            <person name="Clum A."/>
            <person name="Salamov A."/>
            <person name="Andreopoulos B."/>
            <person name="Cheng J.F."/>
            <person name="Woyke T."/>
            <person name="Pelin A."/>
            <person name="Henrissat B."/>
            <person name="Reynolds N.K."/>
            <person name="Benny G.L."/>
            <person name="Smith M.E."/>
            <person name="James T.Y."/>
            <person name="Grigoriev I.V."/>
        </authorList>
    </citation>
    <scope>NUCLEOTIDE SEQUENCE [LARGE SCALE GENOMIC DNA]</scope>
    <source>
        <strain evidence="10">RSA 468</strain>
    </source>
</reference>
<evidence type="ECO:0000256" key="8">
    <source>
        <dbReference type="ARBA" id="ARBA00023136"/>
    </source>
</evidence>
<protein>
    <submittedName>
        <fullName evidence="9">Uncharacterized protein</fullName>
    </submittedName>
</protein>
<keyword evidence="8" id="KW-0472">Membrane</keyword>
<dbReference type="PANTHER" id="PTHR13094">
    <property type="entry name" value="NADH-UBIQUINONE OXIDOREDUCTASE PDSW SUBUNIT"/>
    <property type="match status" value="1"/>
</dbReference>
<evidence type="ECO:0000256" key="1">
    <source>
        <dbReference type="ARBA" id="ARBA00004443"/>
    </source>
</evidence>
<keyword evidence="4" id="KW-0679">Respiratory chain</keyword>
<evidence type="ECO:0000256" key="3">
    <source>
        <dbReference type="ARBA" id="ARBA00022448"/>
    </source>
</evidence>
<keyword evidence="3" id="KW-0813">Transport</keyword>
<feature type="non-terminal residue" evidence="9">
    <location>
        <position position="59"/>
    </location>
</feature>
<dbReference type="AlphaFoldDB" id="A0A4V1J4X5"/>